<evidence type="ECO:0000313" key="2">
    <source>
        <dbReference type="EMBL" id="EEZ93344.1"/>
    </source>
</evidence>
<accession>D2EE89</accession>
<protein>
    <submittedName>
        <fullName evidence="2">Uncharacterized protein</fullName>
    </submittedName>
</protein>
<feature type="transmembrane region" description="Helical" evidence="1">
    <location>
        <begin position="6"/>
        <end position="25"/>
    </location>
</feature>
<evidence type="ECO:0000313" key="3">
    <source>
        <dbReference type="Proteomes" id="UP000009375"/>
    </source>
</evidence>
<keyword evidence="1" id="KW-1133">Transmembrane helix</keyword>
<dbReference type="Proteomes" id="UP000009375">
    <property type="component" value="Unassembled WGS sequence"/>
</dbReference>
<sequence length="207" mass="23329">MFKNIFFLYLGIIFIIAAIALYVVFFQLNVIKTAPVVSSNFNISKINYTIENDSYVSNDINFTFTSFFSSWYLSNEFSGKAYNSLIFIPAITNQSNPFQLSNSVYLQFLVNSTNLSLLQTRNSIISNLINFNPDINYTLKNITIDGLKGNQIAVINSSLLNTTYFDFTVNDSTLYSFVLFSSNNALTNSAVSAFFELLKTVSIKPLN</sequence>
<proteinExistence type="predicted"/>
<reference evidence="2 3" key="1">
    <citation type="journal article" date="2010" name="Proc. Natl. Acad. Sci. U.S.A.">
        <title>Enigmatic, ultrasmall, uncultivated Archaea.</title>
        <authorList>
            <person name="Baker B.J."/>
            <person name="Comolli L.R."/>
            <person name="Dick G.J."/>
            <person name="Hauser L.J."/>
            <person name="Hyatt D."/>
            <person name="Dill B.D."/>
            <person name="Land M.L."/>
            <person name="Verberkmoes N.C."/>
            <person name="Hettich R.L."/>
            <person name="Banfield J.F."/>
        </authorList>
    </citation>
    <scope>NUCLEOTIDE SEQUENCE [LARGE SCALE GENOMIC DNA]</scope>
</reference>
<name>D2EE89_PARA4</name>
<dbReference type="AlphaFoldDB" id="D2EE89"/>
<dbReference type="EMBL" id="GG730038">
    <property type="protein sequence ID" value="EEZ93344.1"/>
    <property type="molecule type" value="Genomic_DNA"/>
</dbReference>
<keyword evidence="1" id="KW-0472">Membrane</keyword>
<organism evidence="2 3">
    <name type="scientific">Candidatus Parvarchaeum acidiphilum ARMAN-4</name>
    <dbReference type="NCBI Taxonomy" id="662760"/>
    <lineage>
        <taxon>Archaea</taxon>
        <taxon>Candidatus Parvarchaeota</taxon>
        <taxon>Candidatus Parvarchaeum</taxon>
    </lineage>
</organism>
<keyword evidence="1" id="KW-0812">Transmembrane</keyword>
<gene>
    <name evidence="2" type="ORF">BJBARM4_0021</name>
</gene>
<evidence type="ECO:0000256" key="1">
    <source>
        <dbReference type="SAM" id="Phobius"/>
    </source>
</evidence>